<dbReference type="InterPro" id="IPR051612">
    <property type="entry name" value="Teichoic_Acid_Biosynth"/>
</dbReference>
<dbReference type="SUPFAM" id="SSF53756">
    <property type="entry name" value="UDP-Glycosyltransferase/glycogen phosphorylase"/>
    <property type="match status" value="1"/>
</dbReference>
<organism evidence="1 2">
    <name type="scientific">Escherichia coli</name>
    <dbReference type="NCBI Taxonomy" id="562"/>
    <lineage>
        <taxon>Bacteria</taxon>
        <taxon>Pseudomonadati</taxon>
        <taxon>Pseudomonadota</taxon>
        <taxon>Gammaproteobacteria</taxon>
        <taxon>Enterobacterales</taxon>
        <taxon>Enterobacteriaceae</taxon>
        <taxon>Escherichia</taxon>
    </lineage>
</organism>
<dbReference type="GO" id="GO:0016020">
    <property type="term" value="C:membrane"/>
    <property type="evidence" value="ECO:0007669"/>
    <property type="project" value="InterPro"/>
</dbReference>
<dbReference type="GO" id="GO:0047355">
    <property type="term" value="F:CDP-glycerol glycerophosphotransferase activity"/>
    <property type="evidence" value="ECO:0007669"/>
    <property type="project" value="InterPro"/>
</dbReference>
<name>A0AAX4LCX9_ECOLX</name>
<gene>
    <name evidence="1" type="ORF">V9Z47_04020</name>
</gene>
<proteinExistence type="predicted"/>
<evidence type="ECO:0000313" key="2">
    <source>
        <dbReference type="Proteomes" id="UP001383096"/>
    </source>
</evidence>
<sequence>MNIRKLKKLKKNPKLFFNDMMKKRKSKVTNIKKLNGSYNIVVFSSDDEHKTSNYNFIKNIRDDENINVIHVNLFNKNDFIFLSSLLKYENTLFLWHDDYIDSDFLQKADEILNSKNKGYADTIIIPNSKLSEIPFIKSTSDAISSHYELKEYNRIVNEYFVANSIYGMIIPSILIKKHLVYHENAHKKFIFNGFIFLLEILEECENKYTIRFEKKLHYLNNRMSSIPFKGQSWCDRSIFCDDFISLVKGIELILEHSTSDNIKISVKRSFFNLLLTYIKSGLTNHSLLDIMSNDEKNKFKHYLNYALNLIGDDCISSFNISCAETIKIGCLKKLGIEKQSKYCDLLQLDKDKNEVLLRYYSSCEVSAEIRIDNKEVIPIEFKTICHNLFSDVFFYEQRMWLWLTKQPHKKPIKIKISNRHKEIRDFRRKVEANITFDKIQSQYNAMHPKFKYARKYSGCWLLMDRDNQADDNAEHLYRYINQNRPDISIFFVLLKDSHDWVRLEKEGFKLLAFGSREHEAALESCDKIISSHAAQFVTDYFKDKRMLWKKFIFLQHGIIHNDQSTLFRPDWKKIDIFLTSGVDEYNSLAGEKTTYKFTKKEVKLTGLPRHDSLLKKDIDEENIILVMPTWRPNLLGKVTSGTSRELLPDFQNSEYAKAWTELLSSASLYNLIKNEGYRIIFFPHANMQPYISEFNLPEHISIQSHYDGSIQSLFKRSKIMITDYSSVAFEMAYLNKPVCYYQFDEKQFFTKGHYNKGYFDYRSSGFGPVFNTVEGVLEFLHNIIKGRYPNSDIYEKRAANFFPYRDGKCCERVLDTIIKLKQPRVTQCSTDYLKWAAHAYKTGDYISARSRYEKYFINHNDSWATYNGKHLFNYMVSLISLGDFNIALNLLNTGRISVYKKKYLKYRINVLLSLISLTPLNIKETINNKTIKDITWYCSDSMDSCFSTRNKLFLHESSRRLRLLEKNKAYEDVVVMYKSLSDNEKHDIINKSIYIRTLYHLKKWKLLLDNINSNDIFTGQTGINIYMAAYFFAIRSSKSKVPDLNKYVKYLLSDTLDNQYVDEIFMYLLYHNENEIIDLYYQTHSSEINTKSVLLYFKHLIKVKKYEQAYALSKKINITEIDDESLFFIAEFYIIYEDYDLAMLYIKHIRLRLLLNKSSDVYKRIDYLMSLIP</sequence>
<dbReference type="RefSeq" id="WP_001026225.1">
    <property type="nucleotide sequence ID" value="NZ_CP146670.1"/>
</dbReference>
<dbReference type="PANTHER" id="PTHR37316">
    <property type="entry name" value="TEICHOIC ACID GLYCEROL-PHOSPHATE PRIMASE"/>
    <property type="match status" value="1"/>
</dbReference>
<evidence type="ECO:0000313" key="1">
    <source>
        <dbReference type="EMBL" id="WWX72249.1"/>
    </source>
</evidence>
<dbReference type="PANTHER" id="PTHR37316:SF3">
    <property type="entry name" value="TEICHOIC ACID GLYCEROL-PHOSPHATE TRANSFERASE"/>
    <property type="match status" value="1"/>
</dbReference>
<protein>
    <submittedName>
        <fullName evidence="1">CDP-glycerol glycerophosphotransferase family protein</fullName>
    </submittedName>
</protein>
<dbReference type="Proteomes" id="UP001383096">
    <property type="component" value="Chromosome"/>
</dbReference>
<dbReference type="EMBL" id="CP146670">
    <property type="protein sequence ID" value="WWX72249.1"/>
    <property type="molecule type" value="Genomic_DNA"/>
</dbReference>
<dbReference type="InterPro" id="IPR043148">
    <property type="entry name" value="TagF_C"/>
</dbReference>
<dbReference type="Gene3D" id="3.40.50.12580">
    <property type="match status" value="1"/>
</dbReference>
<dbReference type="AlphaFoldDB" id="A0AAX4LCX9"/>
<dbReference type="InterPro" id="IPR007554">
    <property type="entry name" value="Glycerophosphate_synth"/>
</dbReference>
<reference evidence="1" key="1">
    <citation type="submission" date="2024-03" db="EMBL/GenBank/DDBJ databases">
        <title>Epithelial relay of microbial signals coordinates intestinal macrophage supported barrier repair.</title>
        <authorList>
            <person name="Tsai M.T."/>
        </authorList>
    </citation>
    <scope>NUCLEOTIDE SEQUENCE</scope>
    <source>
        <strain evidence="1">MS 21-1</strain>
    </source>
</reference>
<dbReference type="Pfam" id="PF04464">
    <property type="entry name" value="Glyphos_transf"/>
    <property type="match status" value="1"/>
</dbReference>
<accession>A0AAX4LCX9</accession>